<name>A0A3R9QZH3_STRMT</name>
<sequence length="128" mass="14856">MYRNLVNVAKDVVNLASKKELIEREKRTYKVLLGDDLEVPDEIKILSNQIVELLMNLNLEEILALQTIMYLGRNKNSYNISPNEIFYSHLKHIKSQGVKTKEIEVNHMLDKPLGEYLTEGFRILGIEL</sequence>
<dbReference type="EMBL" id="RJOA01000004">
    <property type="protein sequence ID" value="RSI99535.1"/>
    <property type="molecule type" value="Genomic_DNA"/>
</dbReference>
<accession>A0A3R9QZH3</accession>
<dbReference type="RefSeq" id="WP_124788333.1">
    <property type="nucleotide sequence ID" value="NZ_CAMHHN010000013.1"/>
</dbReference>
<comment type="caution">
    <text evidence="1">The sequence shown here is derived from an EMBL/GenBank/DDBJ whole genome shotgun (WGS) entry which is preliminary data.</text>
</comment>
<evidence type="ECO:0008006" key="3">
    <source>
        <dbReference type="Google" id="ProtNLM"/>
    </source>
</evidence>
<evidence type="ECO:0000313" key="2">
    <source>
        <dbReference type="Proteomes" id="UP000280535"/>
    </source>
</evidence>
<gene>
    <name evidence="1" type="ORF">D8843_02845</name>
</gene>
<reference evidence="1 2" key="1">
    <citation type="submission" date="2018-11" db="EMBL/GenBank/DDBJ databases">
        <title>Species Designations Belie Phenotypic and Genotypic Heterogeneity in Oral Streptococci.</title>
        <authorList>
            <person name="Velsko I."/>
        </authorList>
    </citation>
    <scope>NUCLEOTIDE SEQUENCE [LARGE SCALE GENOMIC DNA]</scope>
    <source>
        <strain evidence="1 2">BCC49</strain>
    </source>
</reference>
<proteinExistence type="predicted"/>
<dbReference type="Proteomes" id="UP000280535">
    <property type="component" value="Unassembled WGS sequence"/>
</dbReference>
<protein>
    <recommendedName>
        <fullName evidence="3">DUF3775 domain-containing protein</fullName>
    </recommendedName>
</protein>
<organism evidence="1 2">
    <name type="scientific">Streptococcus mitis</name>
    <dbReference type="NCBI Taxonomy" id="28037"/>
    <lineage>
        <taxon>Bacteria</taxon>
        <taxon>Bacillati</taxon>
        <taxon>Bacillota</taxon>
        <taxon>Bacilli</taxon>
        <taxon>Lactobacillales</taxon>
        <taxon>Streptococcaceae</taxon>
        <taxon>Streptococcus</taxon>
        <taxon>Streptococcus mitis group</taxon>
    </lineage>
</organism>
<dbReference type="AlphaFoldDB" id="A0A3R9QZH3"/>
<evidence type="ECO:0000313" key="1">
    <source>
        <dbReference type="EMBL" id="RSI99535.1"/>
    </source>
</evidence>